<dbReference type="OrthoDB" id="9807414at2"/>
<dbReference type="Pfam" id="PF00534">
    <property type="entry name" value="Glycos_transf_1"/>
    <property type="match status" value="1"/>
</dbReference>
<gene>
    <name evidence="3" type="ORF">ET418_12690</name>
</gene>
<dbReference type="Gene3D" id="3.40.50.2000">
    <property type="entry name" value="Glycogen Phosphorylase B"/>
    <property type="match status" value="2"/>
</dbReference>
<dbReference type="Proteomes" id="UP000324298">
    <property type="component" value="Unassembled WGS sequence"/>
</dbReference>
<keyword evidence="4" id="KW-1185">Reference proteome</keyword>
<dbReference type="SUPFAM" id="SSF53756">
    <property type="entry name" value="UDP-Glycosyltransferase/glycogen phosphorylase"/>
    <property type="match status" value="1"/>
</dbReference>
<evidence type="ECO:0000313" key="3">
    <source>
        <dbReference type="EMBL" id="KAA0890508.1"/>
    </source>
</evidence>
<protein>
    <submittedName>
        <fullName evidence="3">Glycosyltransferase family 1 protein</fullName>
    </submittedName>
</protein>
<dbReference type="GO" id="GO:0016757">
    <property type="term" value="F:glycosyltransferase activity"/>
    <property type="evidence" value="ECO:0007669"/>
    <property type="project" value="InterPro"/>
</dbReference>
<dbReference type="CDD" id="cd03801">
    <property type="entry name" value="GT4_PimA-like"/>
    <property type="match status" value="1"/>
</dbReference>
<evidence type="ECO:0000313" key="4">
    <source>
        <dbReference type="Proteomes" id="UP000324298"/>
    </source>
</evidence>
<keyword evidence="3" id="KW-0808">Transferase</keyword>
<dbReference type="PANTHER" id="PTHR12526">
    <property type="entry name" value="GLYCOSYLTRANSFERASE"/>
    <property type="match status" value="1"/>
</dbReference>
<evidence type="ECO:0000259" key="2">
    <source>
        <dbReference type="Pfam" id="PF13439"/>
    </source>
</evidence>
<dbReference type="AlphaFoldDB" id="A0A5A9XDS2"/>
<reference evidence="3 4" key="1">
    <citation type="submission" date="2019-04" db="EMBL/GenBank/DDBJ databases">
        <title>Geobacter ruber sp. nov., ferric-reducing bacteria isolated from paddy soil.</title>
        <authorList>
            <person name="Xu Z."/>
            <person name="Masuda Y."/>
            <person name="Itoh H."/>
            <person name="Senoo K."/>
        </authorList>
    </citation>
    <scope>NUCLEOTIDE SEQUENCE [LARGE SCALE GENOMIC DNA]</scope>
    <source>
        <strain evidence="3 4">Red88</strain>
    </source>
</reference>
<dbReference type="InterPro" id="IPR028098">
    <property type="entry name" value="Glyco_trans_4-like_N"/>
</dbReference>
<dbReference type="RefSeq" id="WP_149308034.1">
    <property type="nucleotide sequence ID" value="NZ_SRSD01000007.1"/>
</dbReference>
<proteinExistence type="predicted"/>
<name>A0A5A9XDS2_9BACT</name>
<dbReference type="Pfam" id="PF13439">
    <property type="entry name" value="Glyco_transf_4"/>
    <property type="match status" value="1"/>
</dbReference>
<sequence length="382" mass="43016">MIENKIKILLVVRWPVGGIRTYLRYVYNCFDPSKYTITLIAPDLPEVSVLLNDLSRHDIIFLPLDENPSNYVFIKLILNTLGKSDFDIIHSHGLTAGLCSIIPSLLHHVPHLLTIHDVFTSKQFQGIKGYAKKALISIAIPLIDKIHTVSNDAKQNLLHHVFTSKIFKNKIVAIINGIEISRFMKEEAIDIRSELQLAENSFLIGFFGRFMSQKGFVYLIEALSLIYYKNNLNRKPVVLTFGEGAFIREEKSFVKEKGLRDVVFFLPFTPNIAPVLKSVDLVVMPSLWEACGLLAMEAMVAGVPLIGTNCIGLREVLEGSPCEMIPIKDSKTLATEIEREMSCPTKPAAKHYSIEAARRFDVSIHSKKIESLILSLIDVRRV</sequence>
<feature type="domain" description="Glycosyl transferase family 1" evidence="1">
    <location>
        <begin position="190"/>
        <end position="348"/>
    </location>
</feature>
<organism evidence="3 4">
    <name type="scientific">Oryzomonas rubra</name>
    <dbReference type="NCBI Taxonomy" id="2509454"/>
    <lineage>
        <taxon>Bacteria</taxon>
        <taxon>Pseudomonadati</taxon>
        <taxon>Thermodesulfobacteriota</taxon>
        <taxon>Desulfuromonadia</taxon>
        <taxon>Geobacterales</taxon>
        <taxon>Geobacteraceae</taxon>
        <taxon>Oryzomonas</taxon>
    </lineage>
</organism>
<evidence type="ECO:0000259" key="1">
    <source>
        <dbReference type="Pfam" id="PF00534"/>
    </source>
</evidence>
<accession>A0A5A9XDS2</accession>
<dbReference type="InterPro" id="IPR001296">
    <property type="entry name" value="Glyco_trans_1"/>
</dbReference>
<comment type="caution">
    <text evidence="3">The sequence shown here is derived from an EMBL/GenBank/DDBJ whole genome shotgun (WGS) entry which is preliminary data.</text>
</comment>
<dbReference type="EMBL" id="SRSD01000007">
    <property type="protein sequence ID" value="KAA0890508.1"/>
    <property type="molecule type" value="Genomic_DNA"/>
</dbReference>
<feature type="domain" description="Glycosyltransferase subfamily 4-like N-terminal" evidence="2">
    <location>
        <begin position="16"/>
        <end position="182"/>
    </location>
</feature>